<organism evidence="1">
    <name type="scientific">marine sediment metagenome</name>
    <dbReference type="NCBI Taxonomy" id="412755"/>
    <lineage>
        <taxon>unclassified sequences</taxon>
        <taxon>metagenomes</taxon>
        <taxon>ecological metagenomes</taxon>
    </lineage>
</organism>
<evidence type="ECO:0000313" key="1">
    <source>
        <dbReference type="EMBL" id="GAG23224.1"/>
    </source>
</evidence>
<protein>
    <submittedName>
        <fullName evidence="1">Uncharacterized protein</fullName>
    </submittedName>
</protein>
<dbReference type="EMBL" id="BARS01030558">
    <property type="protein sequence ID" value="GAG23224.1"/>
    <property type="molecule type" value="Genomic_DNA"/>
</dbReference>
<name>X0VXP5_9ZZZZ</name>
<accession>X0VXP5</accession>
<gene>
    <name evidence="1" type="ORF">S01H1_47656</name>
</gene>
<comment type="caution">
    <text evidence="1">The sequence shown here is derived from an EMBL/GenBank/DDBJ whole genome shotgun (WGS) entry which is preliminary data.</text>
</comment>
<reference evidence="1" key="1">
    <citation type="journal article" date="2014" name="Front. Microbiol.">
        <title>High frequency of phylogenetically diverse reductive dehalogenase-homologous genes in deep subseafloor sedimentary metagenomes.</title>
        <authorList>
            <person name="Kawai M."/>
            <person name="Futagami T."/>
            <person name="Toyoda A."/>
            <person name="Takaki Y."/>
            <person name="Nishi S."/>
            <person name="Hori S."/>
            <person name="Arai W."/>
            <person name="Tsubouchi T."/>
            <person name="Morono Y."/>
            <person name="Uchiyama I."/>
            <person name="Ito T."/>
            <person name="Fujiyama A."/>
            <person name="Inagaki F."/>
            <person name="Takami H."/>
        </authorList>
    </citation>
    <scope>NUCLEOTIDE SEQUENCE</scope>
    <source>
        <strain evidence="1">Expedition CK06-06</strain>
    </source>
</reference>
<proteinExistence type="predicted"/>
<sequence>KEISQRFTDSTDEAKTITLCPCHGLGEKIIIAAQQHY</sequence>
<feature type="non-terminal residue" evidence="1">
    <location>
        <position position="1"/>
    </location>
</feature>
<dbReference type="AlphaFoldDB" id="X0VXP5"/>